<proteinExistence type="predicted"/>
<dbReference type="AlphaFoldDB" id="A0A150M5L4"/>
<dbReference type="STRING" id="301148.B4135_0712"/>
<evidence type="ECO:0000313" key="2">
    <source>
        <dbReference type="Proteomes" id="UP000075683"/>
    </source>
</evidence>
<gene>
    <name evidence="1" type="ORF">B4135_0712</name>
</gene>
<comment type="caution">
    <text evidence="1">The sequence shown here is derived from an EMBL/GenBank/DDBJ whole genome shotgun (WGS) entry which is preliminary data.</text>
</comment>
<dbReference type="Proteomes" id="UP000075683">
    <property type="component" value="Unassembled WGS sequence"/>
</dbReference>
<protein>
    <submittedName>
        <fullName evidence="1">Uncharacterized protein</fullName>
    </submittedName>
</protein>
<evidence type="ECO:0000313" key="1">
    <source>
        <dbReference type="EMBL" id="KYD19813.1"/>
    </source>
</evidence>
<sequence length="48" mass="5099">MAAEILRPSLHLRIVPITRKTGETHSKAEQGAPRLIMNANPGGCFGTG</sequence>
<dbReference type="EMBL" id="LQYT01000037">
    <property type="protein sequence ID" value="KYD19813.1"/>
    <property type="molecule type" value="Genomic_DNA"/>
</dbReference>
<name>A0A150M5L4_9BACI</name>
<accession>A0A150M5L4</accession>
<reference evidence="1 2" key="1">
    <citation type="submission" date="2016-01" db="EMBL/GenBank/DDBJ databases">
        <title>Draft Genome Sequences of Seven Thermophilic Sporeformers Isolated from Foods.</title>
        <authorList>
            <person name="Berendsen E.M."/>
            <person name="Wells-Bennik M.H."/>
            <person name="Krawcyk A.O."/>
            <person name="De Jong A."/>
            <person name="Holsappel S."/>
            <person name="Eijlander R.T."/>
            <person name="Kuipers O.P."/>
        </authorList>
    </citation>
    <scope>NUCLEOTIDE SEQUENCE [LARGE SCALE GENOMIC DNA]</scope>
    <source>
        <strain evidence="1 2">B4135</strain>
    </source>
</reference>
<organism evidence="1 2">
    <name type="scientific">Caldibacillus debilis</name>
    <dbReference type="NCBI Taxonomy" id="301148"/>
    <lineage>
        <taxon>Bacteria</taxon>
        <taxon>Bacillati</taxon>
        <taxon>Bacillota</taxon>
        <taxon>Bacilli</taxon>
        <taxon>Bacillales</taxon>
        <taxon>Bacillaceae</taxon>
        <taxon>Caldibacillus</taxon>
    </lineage>
</organism>